<organism evidence="1 2">
    <name type="scientific">Pseudolycoriella hygida</name>
    <dbReference type="NCBI Taxonomy" id="35572"/>
    <lineage>
        <taxon>Eukaryota</taxon>
        <taxon>Metazoa</taxon>
        <taxon>Ecdysozoa</taxon>
        <taxon>Arthropoda</taxon>
        <taxon>Hexapoda</taxon>
        <taxon>Insecta</taxon>
        <taxon>Pterygota</taxon>
        <taxon>Neoptera</taxon>
        <taxon>Endopterygota</taxon>
        <taxon>Diptera</taxon>
        <taxon>Nematocera</taxon>
        <taxon>Sciaroidea</taxon>
        <taxon>Sciaridae</taxon>
        <taxon>Pseudolycoriella</taxon>
    </lineage>
</organism>
<comment type="caution">
    <text evidence="1">The sequence shown here is derived from an EMBL/GenBank/DDBJ whole genome shotgun (WGS) entry which is preliminary data.</text>
</comment>
<evidence type="ECO:0000313" key="1">
    <source>
        <dbReference type="EMBL" id="KAJ6636073.1"/>
    </source>
</evidence>
<evidence type="ECO:0000313" key="2">
    <source>
        <dbReference type="Proteomes" id="UP001151699"/>
    </source>
</evidence>
<keyword evidence="2" id="KW-1185">Reference proteome</keyword>
<reference evidence="1" key="1">
    <citation type="submission" date="2022-07" db="EMBL/GenBank/DDBJ databases">
        <authorList>
            <person name="Trinca V."/>
            <person name="Uliana J.V.C."/>
            <person name="Torres T.T."/>
            <person name="Ward R.J."/>
            <person name="Monesi N."/>
        </authorList>
    </citation>
    <scope>NUCLEOTIDE SEQUENCE</scope>
    <source>
        <strain evidence="1">HSMRA1968</strain>
        <tissue evidence="1">Whole embryos</tissue>
    </source>
</reference>
<accession>A0A9Q0RXP7</accession>
<dbReference type="EMBL" id="WJQU01000004">
    <property type="protein sequence ID" value="KAJ6636073.1"/>
    <property type="molecule type" value="Genomic_DNA"/>
</dbReference>
<gene>
    <name evidence="1" type="ORF">Bhyg_14660</name>
</gene>
<name>A0A9Q0RXP7_9DIPT</name>
<dbReference type="Proteomes" id="UP001151699">
    <property type="component" value="Chromosome C"/>
</dbReference>
<proteinExistence type="predicted"/>
<dbReference type="AlphaFoldDB" id="A0A9Q0RXP7"/>
<feature type="non-terminal residue" evidence="1">
    <location>
        <position position="1"/>
    </location>
</feature>
<sequence>MNVVKRCTINDMIQTFDNIMRNFRHYCVGNSDLDENSTGIADNANILW</sequence>
<protein>
    <submittedName>
        <fullName evidence="1">Uncharacterized protein</fullName>
    </submittedName>
</protein>